<reference evidence="3" key="1">
    <citation type="journal article" date="2015" name="Genome Announc.">
        <title>Draft whole-genome sequence of the biocontrol agent Trichoderma harzianum T6776.</title>
        <authorList>
            <person name="Baroncelli R."/>
            <person name="Piaggeschi G."/>
            <person name="Fiorini L."/>
            <person name="Bertolini E."/>
            <person name="Zapparata A."/>
            <person name="Pe M.E."/>
            <person name="Sarrocco S."/>
            <person name="Vannacci G."/>
        </authorList>
    </citation>
    <scope>NUCLEOTIDE SEQUENCE [LARGE SCALE GENOMIC DNA]</scope>
    <source>
        <strain evidence="3">T6776</strain>
    </source>
</reference>
<accession>A0A0F9WY15</accession>
<proteinExistence type="predicted"/>
<dbReference type="OrthoDB" id="5153871at2759"/>
<protein>
    <submittedName>
        <fullName evidence="2">Uncharacterized protein</fullName>
    </submittedName>
</protein>
<comment type="caution">
    <text evidence="2">The sequence shown here is derived from an EMBL/GenBank/DDBJ whole genome shotgun (WGS) entry which is preliminary data.</text>
</comment>
<gene>
    <name evidence="2" type="ORF">THAR02_10535</name>
</gene>
<name>A0A0F9WY15_TRIHA</name>
<feature type="region of interest" description="Disordered" evidence="1">
    <location>
        <begin position="508"/>
        <end position="534"/>
    </location>
</feature>
<dbReference type="AlphaFoldDB" id="A0A0F9WY15"/>
<evidence type="ECO:0000313" key="2">
    <source>
        <dbReference type="EMBL" id="KKO97359.1"/>
    </source>
</evidence>
<sequence length="612" mass="68310">MSLNQSAPPRRKAFVFAEYLEKRAYSCGNGRFIQGPPSPDFEVCFRLHKGKDFAGIYIREGNLLQWLRAVPSLPSHIIDNSFAPFICMDRLLPRYPEMSAKFDQGRREGRSFEALELFVRHFLHQISIFATFGFEHLQKSGILTDSHLHDILSQNYSMSEDLDLLDDAVDEVDERNIKGPNNSLRFADEPIQCQPLTAIRWHESQERRTMAHRLLAKVTDLRQQLFDASTTQGASANFIAFVNRVGTSLVVWRGGTRAIRDICKGHMLYSLSGIVSALQVADAMRSVVPSSRLGCSNEEFINDIPRWASLLSTDDRTLFFEVVSYLWGVSASTVAQEMADSFAHPLMSLQDVDEHLVRASGLFDHGSGIPYRLQTLRQQYLFGMPPTLTAILLYLCLSRYRFSTIYLPIVTADAGQDWASDHITTRNSAIIAIYTGLPSLGEFEVWKITDHLLPKPSPLSPVLPGSPPAERVRESMAAIQASYEGNNPMIDISSVSVVDTVMDCSPSVSSHLTTSSPATTISTSPMTTAEPGSTTMGTSMDGTICCEHCNSKFKLGKNGRRGQASNLQKHMKIHHPETIPNYHRPGYGEWADMKNGYGGDLIFFLFSRALHD</sequence>
<evidence type="ECO:0000256" key="1">
    <source>
        <dbReference type="SAM" id="MobiDB-lite"/>
    </source>
</evidence>
<organism evidence="2 3">
    <name type="scientific">Trichoderma harzianum</name>
    <name type="common">Hypocrea lixii</name>
    <dbReference type="NCBI Taxonomy" id="5544"/>
    <lineage>
        <taxon>Eukaryota</taxon>
        <taxon>Fungi</taxon>
        <taxon>Dikarya</taxon>
        <taxon>Ascomycota</taxon>
        <taxon>Pezizomycotina</taxon>
        <taxon>Sordariomycetes</taxon>
        <taxon>Hypocreomycetidae</taxon>
        <taxon>Hypocreales</taxon>
        <taxon>Hypocreaceae</taxon>
        <taxon>Trichoderma</taxon>
    </lineage>
</organism>
<dbReference type="EMBL" id="JOKZ01000582">
    <property type="protein sequence ID" value="KKO97359.1"/>
    <property type="molecule type" value="Genomic_DNA"/>
</dbReference>
<dbReference type="Proteomes" id="UP000034112">
    <property type="component" value="Unassembled WGS sequence"/>
</dbReference>
<evidence type="ECO:0000313" key="3">
    <source>
        <dbReference type="Proteomes" id="UP000034112"/>
    </source>
</evidence>